<name>A0A485KC53_9STRA</name>
<reference evidence="3 4" key="1">
    <citation type="submission" date="2019-03" db="EMBL/GenBank/DDBJ databases">
        <authorList>
            <person name="Gaulin E."/>
            <person name="Dumas B."/>
        </authorList>
    </citation>
    <scope>NUCLEOTIDE SEQUENCE [LARGE SCALE GENOMIC DNA]</scope>
    <source>
        <strain evidence="3">CBS 568.67</strain>
    </source>
</reference>
<feature type="compositionally biased region" description="Basic and acidic residues" evidence="1">
    <location>
        <begin position="36"/>
        <end position="65"/>
    </location>
</feature>
<sequence length="136" mass="15721">MLVLLPAFLRPPATVPAATATTTHLTQDENASVHRSSSDDGDRPSYYERNRDKVRENQRRYRESNREKIRAINKAHYRKNRAKITKHNRGRWLQKQAMISTAADMNTINAPEQQRQHPPAATHKMRLTLLLNPVSE</sequence>
<gene>
    <name evidence="3" type="primary">Aste57867_4114</name>
    <name evidence="2" type="ORF">As57867_004103</name>
    <name evidence="3" type="ORF">ASTE57867_4114</name>
</gene>
<reference evidence="2" key="2">
    <citation type="submission" date="2019-06" db="EMBL/GenBank/DDBJ databases">
        <title>Genomics analysis of Aphanomyces spp. identifies a new class of oomycete effector associated with host adaptation.</title>
        <authorList>
            <person name="Gaulin E."/>
        </authorList>
    </citation>
    <scope>NUCLEOTIDE SEQUENCE</scope>
    <source>
        <strain evidence="2">CBS 578.67</strain>
    </source>
</reference>
<dbReference type="Proteomes" id="UP000332933">
    <property type="component" value="Unassembled WGS sequence"/>
</dbReference>
<proteinExistence type="predicted"/>
<dbReference type="EMBL" id="CAADRA010000883">
    <property type="protein sequence ID" value="VFT81245.1"/>
    <property type="molecule type" value="Genomic_DNA"/>
</dbReference>
<organism evidence="3 4">
    <name type="scientific">Aphanomyces stellatus</name>
    <dbReference type="NCBI Taxonomy" id="120398"/>
    <lineage>
        <taxon>Eukaryota</taxon>
        <taxon>Sar</taxon>
        <taxon>Stramenopiles</taxon>
        <taxon>Oomycota</taxon>
        <taxon>Saprolegniomycetes</taxon>
        <taxon>Saprolegniales</taxon>
        <taxon>Verrucalvaceae</taxon>
        <taxon>Aphanomyces</taxon>
    </lineage>
</organism>
<keyword evidence="4" id="KW-1185">Reference proteome</keyword>
<evidence type="ECO:0000313" key="3">
    <source>
        <dbReference type="EMBL" id="VFT81245.1"/>
    </source>
</evidence>
<protein>
    <submittedName>
        <fullName evidence="3">Aste57867_4114 protein</fullName>
    </submittedName>
</protein>
<feature type="compositionally biased region" description="Polar residues" evidence="1">
    <location>
        <begin position="24"/>
        <end position="35"/>
    </location>
</feature>
<feature type="region of interest" description="Disordered" evidence="1">
    <location>
        <begin position="19"/>
        <end position="65"/>
    </location>
</feature>
<dbReference type="EMBL" id="VJMH01000883">
    <property type="protein sequence ID" value="KAF0713990.1"/>
    <property type="molecule type" value="Genomic_DNA"/>
</dbReference>
<evidence type="ECO:0000313" key="4">
    <source>
        <dbReference type="Proteomes" id="UP000332933"/>
    </source>
</evidence>
<accession>A0A485KC53</accession>
<evidence type="ECO:0000313" key="2">
    <source>
        <dbReference type="EMBL" id="KAF0713990.1"/>
    </source>
</evidence>
<evidence type="ECO:0000256" key="1">
    <source>
        <dbReference type="SAM" id="MobiDB-lite"/>
    </source>
</evidence>
<dbReference type="AlphaFoldDB" id="A0A485KC53"/>